<name>A0A7I8W6F0_9ANNE</name>
<keyword evidence="1" id="KW-0479">Metal-binding</keyword>
<evidence type="ECO:0000256" key="4">
    <source>
        <dbReference type="PROSITE-ProRule" id="PRU00449"/>
    </source>
</evidence>
<gene>
    <name evidence="8" type="ORF">DGYR_LOCUS11709</name>
</gene>
<feature type="compositionally biased region" description="Low complexity" evidence="5">
    <location>
        <begin position="209"/>
        <end position="221"/>
    </location>
</feature>
<dbReference type="PANTHER" id="PTHR46728">
    <property type="entry name" value="AN1-TYPE ZINC FINGER PROTEIN 4"/>
    <property type="match status" value="1"/>
</dbReference>
<dbReference type="Pfam" id="PF00240">
    <property type="entry name" value="ubiquitin"/>
    <property type="match status" value="1"/>
</dbReference>
<dbReference type="InterPro" id="IPR035896">
    <property type="entry name" value="AN1-like_Znf"/>
</dbReference>
<keyword evidence="9" id="KW-1185">Reference proteome</keyword>
<feature type="region of interest" description="Disordered" evidence="5">
    <location>
        <begin position="329"/>
        <end position="348"/>
    </location>
</feature>
<dbReference type="SMART" id="SM00213">
    <property type="entry name" value="UBQ"/>
    <property type="match status" value="1"/>
</dbReference>
<feature type="domain" description="AN1-type" evidence="7">
    <location>
        <begin position="382"/>
        <end position="429"/>
    </location>
</feature>
<keyword evidence="3" id="KW-0862">Zinc</keyword>
<protein>
    <submittedName>
        <fullName evidence="8">DgyrCDS12423</fullName>
    </submittedName>
</protein>
<organism evidence="8 9">
    <name type="scientific">Dimorphilus gyrociliatus</name>
    <dbReference type="NCBI Taxonomy" id="2664684"/>
    <lineage>
        <taxon>Eukaryota</taxon>
        <taxon>Metazoa</taxon>
        <taxon>Spiralia</taxon>
        <taxon>Lophotrochozoa</taxon>
        <taxon>Annelida</taxon>
        <taxon>Polychaeta</taxon>
        <taxon>Polychaeta incertae sedis</taxon>
        <taxon>Dinophilidae</taxon>
        <taxon>Dimorphilus</taxon>
    </lineage>
</organism>
<evidence type="ECO:0000256" key="3">
    <source>
        <dbReference type="ARBA" id="ARBA00022833"/>
    </source>
</evidence>
<dbReference type="PROSITE" id="PS51039">
    <property type="entry name" value="ZF_AN1"/>
    <property type="match status" value="1"/>
</dbReference>
<evidence type="ECO:0000256" key="5">
    <source>
        <dbReference type="SAM" id="MobiDB-lite"/>
    </source>
</evidence>
<sequence length="448" mass="50536">MRSVKLFIETLTGGKFELTVQPEDTIEMVKNRITKIEGISVPQQQLVHDEMELHDEKRISDYPALFPRAKLRLMVAMRGGPINTRRITVDENAVLARDIGECLDSNEDFLERLERLSGNQLPVTLVVLHDGKHYNLFRIVDKPDSPYSSDSLSATSALADDNDIAESFKLDDENETTKEKVRQLKIQMEKLNLGKANKSIPIHVPRPPSTSSNNNRTNLRTFKNSNTMSSVNHHPTYNNRNVCLPPLHQEMYLPDSKPTSAMSIREGAEGVPPPRSVLEAVREENSSQSRKTSASIFLESLSHQEARGLLRQASIERFGSSYERFGGSNVTFTPMPPSTRLSAQSRSTSEKRLLSSRLRTFSGSQKGRILSPTHRLPPVKQKKKTKRCFVCTKKLGLANSFQCKCNNFFCATHRYAESHSCPFDYKTEGRKLIEKNNPVVTAPKLPKI</sequence>
<evidence type="ECO:0000256" key="1">
    <source>
        <dbReference type="ARBA" id="ARBA00022723"/>
    </source>
</evidence>
<dbReference type="InterPro" id="IPR000626">
    <property type="entry name" value="Ubiquitin-like_dom"/>
</dbReference>
<feature type="domain" description="Ubiquitin-like" evidence="6">
    <location>
        <begin position="4"/>
        <end position="62"/>
    </location>
</feature>
<keyword evidence="2 4" id="KW-0863">Zinc-finger</keyword>
<evidence type="ECO:0000259" key="7">
    <source>
        <dbReference type="PROSITE" id="PS51039"/>
    </source>
</evidence>
<feature type="compositionally biased region" description="Polar residues" evidence="5">
    <location>
        <begin position="222"/>
        <end position="237"/>
    </location>
</feature>
<evidence type="ECO:0000256" key="2">
    <source>
        <dbReference type="ARBA" id="ARBA00022771"/>
    </source>
</evidence>
<reference evidence="8 9" key="1">
    <citation type="submission" date="2020-08" db="EMBL/GenBank/DDBJ databases">
        <authorList>
            <person name="Hejnol A."/>
        </authorList>
    </citation>
    <scope>NUCLEOTIDE SEQUENCE [LARGE SCALE GENOMIC DNA]</scope>
</reference>
<dbReference type="InterPro" id="IPR029071">
    <property type="entry name" value="Ubiquitin-like_domsf"/>
</dbReference>
<dbReference type="AlphaFoldDB" id="A0A7I8W6F0"/>
<evidence type="ECO:0000259" key="6">
    <source>
        <dbReference type="PROSITE" id="PS50053"/>
    </source>
</evidence>
<dbReference type="GO" id="GO:0008270">
    <property type="term" value="F:zinc ion binding"/>
    <property type="evidence" value="ECO:0007669"/>
    <property type="project" value="UniProtKB-KW"/>
</dbReference>
<dbReference type="EMBL" id="CAJFCJ010000020">
    <property type="protein sequence ID" value="CAD5124120.1"/>
    <property type="molecule type" value="Genomic_DNA"/>
</dbReference>
<dbReference type="PROSITE" id="PS50053">
    <property type="entry name" value="UBIQUITIN_2"/>
    <property type="match status" value="1"/>
</dbReference>
<dbReference type="InterPro" id="IPR053061">
    <property type="entry name" value="AN1-type_zinc_finger"/>
</dbReference>
<dbReference type="Gene3D" id="3.10.20.90">
    <property type="entry name" value="Phosphatidylinositol 3-kinase Catalytic Subunit, Chain A, domain 1"/>
    <property type="match status" value="1"/>
</dbReference>
<evidence type="ECO:0000313" key="8">
    <source>
        <dbReference type="EMBL" id="CAD5124120.1"/>
    </source>
</evidence>
<dbReference type="Proteomes" id="UP000549394">
    <property type="component" value="Unassembled WGS sequence"/>
</dbReference>
<dbReference type="OrthoDB" id="756206at2759"/>
<feature type="region of interest" description="Disordered" evidence="5">
    <location>
        <begin position="199"/>
        <end position="237"/>
    </location>
</feature>
<dbReference type="Pfam" id="PF01428">
    <property type="entry name" value="zf-AN1"/>
    <property type="match status" value="1"/>
</dbReference>
<accession>A0A7I8W6F0</accession>
<dbReference type="SUPFAM" id="SSF54236">
    <property type="entry name" value="Ubiquitin-like"/>
    <property type="match status" value="1"/>
</dbReference>
<dbReference type="SMART" id="SM00154">
    <property type="entry name" value="ZnF_AN1"/>
    <property type="match status" value="1"/>
</dbReference>
<dbReference type="PANTHER" id="PTHR46728:SF1">
    <property type="entry name" value="AN1-TYPE ZINC FINGER PROTEIN 4"/>
    <property type="match status" value="1"/>
</dbReference>
<evidence type="ECO:0000313" key="9">
    <source>
        <dbReference type="Proteomes" id="UP000549394"/>
    </source>
</evidence>
<proteinExistence type="predicted"/>
<comment type="caution">
    <text evidence="8">The sequence shown here is derived from an EMBL/GenBank/DDBJ whole genome shotgun (WGS) entry which is preliminary data.</text>
</comment>
<dbReference type="InterPro" id="IPR000058">
    <property type="entry name" value="Znf_AN1"/>
</dbReference>
<dbReference type="Gene3D" id="4.10.1110.10">
    <property type="entry name" value="AN1-like Zinc finger"/>
    <property type="match status" value="1"/>
</dbReference>
<dbReference type="SUPFAM" id="SSF118310">
    <property type="entry name" value="AN1-like Zinc finger"/>
    <property type="match status" value="1"/>
</dbReference>